<gene>
    <name evidence="2" type="ORF">E2I14_16900</name>
</gene>
<protein>
    <submittedName>
        <fullName evidence="2">Uncharacterized protein</fullName>
    </submittedName>
</protein>
<dbReference type="OrthoDB" id="9256266at2"/>
<keyword evidence="1" id="KW-0732">Signal</keyword>
<name>A0A4R5VSV4_9BURK</name>
<comment type="caution">
    <text evidence="2">The sequence shown here is derived from an EMBL/GenBank/DDBJ whole genome shotgun (WGS) entry which is preliminary data.</text>
</comment>
<dbReference type="EMBL" id="SMYL01000012">
    <property type="protein sequence ID" value="TDK61958.1"/>
    <property type="molecule type" value="Genomic_DNA"/>
</dbReference>
<organism evidence="2 3">
    <name type="scientific">Sapientia aquatica</name>
    <dbReference type="NCBI Taxonomy" id="1549640"/>
    <lineage>
        <taxon>Bacteria</taxon>
        <taxon>Pseudomonadati</taxon>
        <taxon>Pseudomonadota</taxon>
        <taxon>Betaproteobacteria</taxon>
        <taxon>Burkholderiales</taxon>
        <taxon>Oxalobacteraceae</taxon>
        <taxon>Sapientia</taxon>
    </lineage>
</organism>
<dbReference type="AlphaFoldDB" id="A0A4R5VSV4"/>
<sequence length="425" mass="45330">MNAIFEQLRFGTANWIWKILSLTLLLMPIASVTQAFAQTATSKANAYLGKNNAVVLGFPTCNAASFAQIPGTNNLFIARARITSTGGMAGISGPNDCSGGKQWGLTLVYLNWTTKQFTLVKPLLDTSNNNSANLSKAVLTGGPQKGAVIKSAYDPSIVLYNGQYIVSFECVLSEKAPSFGVQGTSSCISIYNPTTKTLDMSQTQVIISGQFPPTGMQYAASVPTLAVLENNLYIYWSALAIQNNQFVSIAMRGAQLNKSGSTFIVAGSGSKLVTSTQANLTTEVWAPDPIDSMSNTSVDARHVWASGHSVVALASVGGSGCVAPNGTTKGCFRMMLSKAGNPLLFHAFNLGTKSNGLAYPTNGQEYVTPIQGPDGSRWYLGHFYQTPANGYSENNPVPNLAIWKQVNRTDVLVAFPNTDNGFWPN</sequence>
<reference evidence="2 3" key="1">
    <citation type="submission" date="2019-03" db="EMBL/GenBank/DDBJ databases">
        <title>Sapientia aquatica gen. nov., sp. nov., isolated from a crater lake.</title>
        <authorList>
            <person name="Felfoldi T."/>
            <person name="Szabo A."/>
            <person name="Toth E."/>
            <person name="Schumann P."/>
            <person name="Keki Z."/>
            <person name="Marialigeti K."/>
            <person name="Mathe I."/>
        </authorList>
    </citation>
    <scope>NUCLEOTIDE SEQUENCE [LARGE SCALE GENOMIC DNA]</scope>
    <source>
        <strain evidence="2 3">SA-152</strain>
    </source>
</reference>
<dbReference type="RefSeq" id="WP_133330692.1">
    <property type="nucleotide sequence ID" value="NZ_SMYL01000012.1"/>
</dbReference>
<feature type="chain" id="PRO_5020846987" evidence="1">
    <location>
        <begin position="38"/>
        <end position="425"/>
    </location>
</feature>
<proteinExistence type="predicted"/>
<accession>A0A4R5VSV4</accession>
<keyword evidence="3" id="KW-1185">Reference proteome</keyword>
<feature type="signal peptide" evidence="1">
    <location>
        <begin position="1"/>
        <end position="37"/>
    </location>
</feature>
<evidence type="ECO:0000313" key="3">
    <source>
        <dbReference type="Proteomes" id="UP000294829"/>
    </source>
</evidence>
<evidence type="ECO:0000313" key="2">
    <source>
        <dbReference type="EMBL" id="TDK61958.1"/>
    </source>
</evidence>
<dbReference type="Proteomes" id="UP000294829">
    <property type="component" value="Unassembled WGS sequence"/>
</dbReference>
<evidence type="ECO:0000256" key="1">
    <source>
        <dbReference type="SAM" id="SignalP"/>
    </source>
</evidence>